<keyword evidence="8" id="KW-0547">Nucleotide-binding</keyword>
<evidence type="ECO:0000259" key="12">
    <source>
        <dbReference type="PROSITE" id="PS50113"/>
    </source>
</evidence>
<evidence type="ECO:0000256" key="4">
    <source>
        <dbReference type="ARBA" id="ARBA00022630"/>
    </source>
</evidence>
<evidence type="ECO:0000256" key="11">
    <source>
        <dbReference type="ARBA" id="ARBA00023026"/>
    </source>
</evidence>
<evidence type="ECO:0000256" key="9">
    <source>
        <dbReference type="ARBA" id="ARBA00022777"/>
    </source>
</evidence>
<keyword evidence="9" id="KW-0418">Kinase</keyword>
<dbReference type="PANTHER" id="PTHR41523">
    <property type="entry name" value="TWO-COMPONENT SYSTEM SENSOR PROTEIN"/>
    <property type="match status" value="1"/>
</dbReference>
<dbReference type="InterPro" id="IPR011102">
    <property type="entry name" value="Sig_transdc_His_kinase_HWE"/>
</dbReference>
<dbReference type="Gene3D" id="3.30.450.20">
    <property type="entry name" value="PAS domain"/>
    <property type="match status" value="2"/>
</dbReference>
<dbReference type="Pfam" id="PF07536">
    <property type="entry name" value="HWE_HK"/>
    <property type="match status" value="1"/>
</dbReference>
<evidence type="ECO:0000256" key="3">
    <source>
        <dbReference type="ARBA" id="ARBA00022553"/>
    </source>
</evidence>
<keyword evidence="5" id="KW-0288">FMN</keyword>
<dbReference type="InterPro" id="IPR035965">
    <property type="entry name" value="PAS-like_dom_sf"/>
</dbReference>
<accession>A0A844Z989</accession>
<dbReference type="InterPro" id="IPR000700">
    <property type="entry name" value="PAS-assoc_C"/>
</dbReference>
<dbReference type="InterPro" id="IPR036890">
    <property type="entry name" value="HATPase_C_sf"/>
</dbReference>
<dbReference type="EMBL" id="WTYW01000001">
    <property type="protein sequence ID" value="MXO84485.1"/>
    <property type="molecule type" value="Genomic_DNA"/>
</dbReference>
<evidence type="ECO:0000256" key="8">
    <source>
        <dbReference type="ARBA" id="ARBA00022741"/>
    </source>
</evidence>
<evidence type="ECO:0000256" key="1">
    <source>
        <dbReference type="ARBA" id="ARBA00000085"/>
    </source>
</evidence>
<dbReference type="SMART" id="SM00911">
    <property type="entry name" value="HWE_HK"/>
    <property type="match status" value="1"/>
</dbReference>
<dbReference type="Proteomes" id="UP000433104">
    <property type="component" value="Unassembled WGS sequence"/>
</dbReference>
<evidence type="ECO:0000313" key="14">
    <source>
        <dbReference type="Proteomes" id="UP000433104"/>
    </source>
</evidence>
<reference evidence="13 14" key="1">
    <citation type="submission" date="2019-12" db="EMBL/GenBank/DDBJ databases">
        <title>Genomic-based taxomic classification of the family Erythrobacteraceae.</title>
        <authorList>
            <person name="Xu L."/>
        </authorList>
    </citation>
    <scope>NUCLEOTIDE SEQUENCE [LARGE SCALE GENOMIC DNA]</scope>
    <source>
        <strain evidence="13 14">MCCC 1A09962</strain>
    </source>
</reference>
<dbReference type="GO" id="GO:0004673">
    <property type="term" value="F:protein histidine kinase activity"/>
    <property type="evidence" value="ECO:0007669"/>
    <property type="project" value="UniProtKB-EC"/>
</dbReference>
<name>A0A844Z989_9SPHN</name>
<dbReference type="OrthoDB" id="136506at2"/>
<dbReference type="SMART" id="SM00091">
    <property type="entry name" value="PAS"/>
    <property type="match status" value="2"/>
</dbReference>
<gene>
    <name evidence="13" type="ORF">GRI38_00335</name>
</gene>
<proteinExistence type="predicted"/>
<keyword evidence="7" id="KW-0677">Repeat</keyword>
<dbReference type="SUPFAM" id="SSF55785">
    <property type="entry name" value="PYP-like sensor domain (PAS domain)"/>
    <property type="match status" value="2"/>
</dbReference>
<keyword evidence="14" id="KW-1185">Reference proteome</keyword>
<evidence type="ECO:0000256" key="10">
    <source>
        <dbReference type="ARBA" id="ARBA00022840"/>
    </source>
</evidence>
<dbReference type="Gene3D" id="3.30.565.10">
    <property type="entry name" value="Histidine kinase-like ATPase, C-terminal domain"/>
    <property type="match status" value="1"/>
</dbReference>
<protein>
    <recommendedName>
        <fullName evidence="2">histidine kinase</fullName>
        <ecNumber evidence="2">2.7.13.3</ecNumber>
    </recommendedName>
</protein>
<evidence type="ECO:0000313" key="13">
    <source>
        <dbReference type="EMBL" id="MXO84485.1"/>
    </source>
</evidence>
<keyword evidence="3" id="KW-0597">Phosphoprotein</keyword>
<evidence type="ECO:0000256" key="2">
    <source>
        <dbReference type="ARBA" id="ARBA00012438"/>
    </source>
</evidence>
<keyword evidence="11" id="KW-0843">Virulence</keyword>
<evidence type="ECO:0000256" key="7">
    <source>
        <dbReference type="ARBA" id="ARBA00022737"/>
    </source>
</evidence>
<keyword evidence="10" id="KW-0067">ATP-binding</keyword>
<feature type="domain" description="PAC" evidence="12">
    <location>
        <begin position="229"/>
        <end position="284"/>
    </location>
</feature>
<dbReference type="AlphaFoldDB" id="A0A844Z989"/>
<dbReference type="CDD" id="cd00130">
    <property type="entry name" value="PAS"/>
    <property type="match status" value="1"/>
</dbReference>
<dbReference type="RefSeq" id="WP_160681055.1">
    <property type="nucleotide sequence ID" value="NZ_WTYW01000001.1"/>
</dbReference>
<comment type="catalytic activity">
    <reaction evidence="1">
        <text>ATP + protein L-histidine = ADP + protein N-phospho-L-histidine.</text>
        <dbReference type="EC" id="2.7.13.3"/>
    </reaction>
</comment>
<evidence type="ECO:0000256" key="6">
    <source>
        <dbReference type="ARBA" id="ARBA00022679"/>
    </source>
</evidence>
<comment type="caution">
    <text evidence="13">The sequence shown here is derived from an EMBL/GenBank/DDBJ whole genome shotgun (WGS) entry which is preliminary data.</text>
</comment>
<dbReference type="InterPro" id="IPR013656">
    <property type="entry name" value="PAS_4"/>
</dbReference>
<sequence length="476" mass="53577">MTIQFERLLGASPNPYVLLDRDLVIVWMNDAYLQVTMSRREEIIGRKMFDAFPSEEGTESHDLLAESFARVIDTCEADEIALIRYDIQNEDGGTDVRYWSATHTPICDDGELRFILQHTVDVTELEELRQARDGMSLIRRANAVQEQNRSLQEETKRLNRMFDQAPGFTAVLHGPNHEFAMANDAYRQLVGRQDLVGRRVKDVLPEVIDQGFIDILDNVFATGDAYLGRQEKVLLQREGGTEPELNYLNFIFQPVFDEEGVVRGIIIQGYDVTEEVEAQERQMLLVNELNHRVKNTLAIVQGLAMQSFRKSGADVERSIFEARLKTLAAAHNLLTEANWRAACVEEIVTRSAEATVGEAVERMTIAGRSVRLPPQSAVSLAMIVHELCTNALKYGSLSNDRGTVAIDWSVSTDEETAELCLNWKERGGPPIAEPESVGFGTRLITRGLSDRYGGHVLLDYEGDGLRYELRTQLELA</sequence>
<keyword evidence="6" id="KW-0808">Transferase</keyword>
<dbReference type="NCBIfam" id="TIGR00229">
    <property type="entry name" value="sensory_box"/>
    <property type="match status" value="1"/>
</dbReference>
<dbReference type="PROSITE" id="PS50113">
    <property type="entry name" value="PAC"/>
    <property type="match status" value="1"/>
</dbReference>
<dbReference type="GO" id="GO:0005524">
    <property type="term" value="F:ATP binding"/>
    <property type="evidence" value="ECO:0007669"/>
    <property type="project" value="UniProtKB-KW"/>
</dbReference>
<dbReference type="InterPro" id="IPR000014">
    <property type="entry name" value="PAS"/>
</dbReference>
<dbReference type="Pfam" id="PF08448">
    <property type="entry name" value="PAS_4"/>
    <property type="match status" value="2"/>
</dbReference>
<keyword evidence="4" id="KW-0285">Flavoprotein</keyword>
<evidence type="ECO:0000256" key="5">
    <source>
        <dbReference type="ARBA" id="ARBA00022643"/>
    </source>
</evidence>
<dbReference type="EC" id="2.7.13.3" evidence="2"/>
<dbReference type="PANTHER" id="PTHR41523:SF7">
    <property type="entry name" value="HISTIDINE KINASE"/>
    <property type="match status" value="1"/>
</dbReference>
<organism evidence="13 14">
    <name type="scientific">Parapontixanthobacter aurantiacus</name>
    <dbReference type="NCBI Taxonomy" id="1463599"/>
    <lineage>
        <taxon>Bacteria</taxon>
        <taxon>Pseudomonadati</taxon>
        <taxon>Pseudomonadota</taxon>
        <taxon>Alphaproteobacteria</taxon>
        <taxon>Sphingomonadales</taxon>
        <taxon>Erythrobacteraceae</taxon>
        <taxon>Parapontixanthobacter</taxon>
    </lineage>
</organism>